<dbReference type="PANTHER" id="PTHR28133">
    <property type="entry name" value="REQUIRED FOR RESPIRATORY GROWTH PROTEIN 7, MITOCHONDRIAL"/>
    <property type="match status" value="1"/>
</dbReference>
<protein>
    <recommendedName>
        <fullName evidence="5">Required for respiratory growth protein 7, mitochondrial</fullName>
    </recommendedName>
</protein>
<dbReference type="OrthoDB" id="20734at2759"/>
<sequence>MAMPDQVDQTCIYYDKYHAAVKREAEENHRAPRVALLQSSLNHHDLASFLEHASRTKLKTTTSVYKGTHYEYTAAEALKTYNFDLRRIGRSNDLGIDLLGIWRLPQEPRELKVLIQCKMSKPSPSMVRELEGAYVGAPAGWRGNDVMGMLISVHPTTAGVRESMQRSRLPLCFAQITATGEVLQFLWNSAAKETRLTGMSATTIYDAAGAKFGDNNDAN</sequence>
<reference evidence="4" key="3">
    <citation type="submission" date="2025-08" db="UniProtKB">
        <authorList>
            <consortium name="RefSeq"/>
        </authorList>
    </citation>
    <scope>IDENTIFICATION</scope>
    <source>
        <strain evidence="4">CBS 342.82</strain>
    </source>
</reference>
<dbReference type="Pfam" id="PF10356">
    <property type="entry name" value="RRG7"/>
    <property type="match status" value="2"/>
</dbReference>
<reference evidence="4" key="1">
    <citation type="submission" date="2020-01" db="EMBL/GenBank/DDBJ databases">
        <authorList>
            <consortium name="DOE Joint Genome Institute"/>
            <person name="Haridas S."/>
            <person name="Albert R."/>
            <person name="Binder M."/>
            <person name="Bloem J."/>
            <person name="Labutti K."/>
            <person name="Salamov A."/>
            <person name="Andreopoulos B."/>
            <person name="Baker S.E."/>
            <person name="Barry K."/>
            <person name="Bills G."/>
            <person name="Bluhm B.H."/>
            <person name="Cannon C."/>
            <person name="Castanera R."/>
            <person name="Culley D.E."/>
            <person name="Daum C."/>
            <person name="Ezra D."/>
            <person name="Gonzalez J.B."/>
            <person name="Henrissat B."/>
            <person name="Kuo A."/>
            <person name="Liang C."/>
            <person name="Lipzen A."/>
            <person name="Lutzoni F."/>
            <person name="Magnuson J."/>
            <person name="Mondo S."/>
            <person name="Nolan M."/>
            <person name="Ohm R."/>
            <person name="Pangilinan J."/>
            <person name="Park H.-J."/>
            <person name="Ramirez L."/>
            <person name="Alfaro M."/>
            <person name="Sun H."/>
            <person name="Tritt A."/>
            <person name="Yoshinaga Y."/>
            <person name="Zwiers L.-H."/>
            <person name="Turgeon B.G."/>
            <person name="Goodwin S.B."/>
            <person name="Spatafora J.W."/>
            <person name="Crous P.W."/>
            <person name="Grigoriev I.V."/>
        </authorList>
    </citation>
    <scope>NUCLEOTIDE SEQUENCE</scope>
    <source>
        <strain evidence="4">CBS 342.82</strain>
    </source>
</reference>
<dbReference type="GO" id="GO:0006302">
    <property type="term" value="P:double-strand break repair"/>
    <property type="evidence" value="ECO:0007669"/>
    <property type="project" value="UniProtKB-ARBA"/>
</dbReference>
<dbReference type="RefSeq" id="XP_033460677.1">
    <property type="nucleotide sequence ID" value="XM_033606797.1"/>
</dbReference>
<evidence type="ECO:0000256" key="1">
    <source>
        <dbReference type="ARBA" id="ARBA00004173"/>
    </source>
</evidence>
<dbReference type="SUPFAM" id="SSF52980">
    <property type="entry name" value="Restriction endonuclease-like"/>
    <property type="match status" value="1"/>
</dbReference>
<keyword evidence="2" id="KW-0496">Mitochondrion</keyword>
<evidence type="ECO:0000313" key="4">
    <source>
        <dbReference type="RefSeq" id="XP_033460677.1"/>
    </source>
</evidence>
<reference evidence="4" key="2">
    <citation type="submission" date="2020-04" db="EMBL/GenBank/DDBJ databases">
        <authorList>
            <consortium name="NCBI Genome Project"/>
        </authorList>
    </citation>
    <scope>NUCLEOTIDE SEQUENCE</scope>
    <source>
        <strain evidence="4">CBS 342.82</strain>
    </source>
</reference>
<dbReference type="GO" id="GO:0005739">
    <property type="term" value="C:mitochondrion"/>
    <property type="evidence" value="ECO:0007669"/>
    <property type="project" value="UniProtKB-SubCell"/>
</dbReference>
<dbReference type="PANTHER" id="PTHR28133:SF1">
    <property type="entry name" value="REQUIRED FOR RESPIRATORY GROWTH PROTEIN 7, MITOCHONDRIAL"/>
    <property type="match status" value="1"/>
</dbReference>
<comment type="subcellular location">
    <subcellularLocation>
        <location evidence="1">Mitochondrion</location>
    </subcellularLocation>
</comment>
<name>A0A6J3M6F5_9PEZI</name>
<keyword evidence="3" id="KW-1185">Reference proteome</keyword>
<gene>
    <name evidence="4" type="ORF">K489DRAFT_394181</name>
</gene>
<proteinExistence type="predicted"/>
<dbReference type="AlphaFoldDB" id="A0A6J3M6F5"/>
<dbReference type="Proteomes" id="UP000504637">
    <property type="component" value="Unplaced"/>
</dbReference>
<dbReference type="InterPro" id="IPR018828">
    <property type="entry name" value="RRG7"/>
</dbReference>
<evidence type="ECO:0000256" key="2">
    <source>
        <dbReference type="ARBA" id="ARBA00023128"/>
    </source>
</evidence>
<dbReference type="InterPro" id="IPR011335">
    <property type="entry name" value="Restrct_endonuc-II-like"/>
</dbReference>
<evidence type="ECO:0000313" key="3">
    <source>
        <dbReference type="Proteomes" id="UP000504637"/>
    </source>
</evidence>
<accession>A0A6J3M6F5</accession>
<organism evidence="4">
    <name type="scientific">Dissoconium aciculare CBS 342.82</name>
    <dbReference type="NCBI Taxonomy" id="1314786"/>
    <lineage>
        <taxon>Eukaryota</taxon>
        <taxon>Fungi</taxon>
        <taxon>Dikarya</taxon>
        <taxon>Ascomycota</taxon>
        <taxon>Pezizomycotina</taxon>
        <taxon>Dothideomycetes</taxon>
        <taxon>Dothideomycetidae</taxon>
        <taxon>Mycosphaerellales</taxon>
        <taxon>Dissoconiaceae</taxon>
        <taxon>Dissoconium</taxon>
    </lineage>
</organism>
<dbReference type="GeneID" id="54364597"/>
<evidence type="ECO:0008006" key="5">
    <source>
        <dbReference type="Google" id="ProtNLM"/>
    </source>
</evidence>